<protein>
    <recommendedName>
        <fullName evidence="1">GmrSD restriction endonucleases N-terminal domain-containing protein</fullName>
    </recommendedName>
</protein>
<organism evidence="2 3">
    <name type="scientific">Sphaerisporangium siamense</name>
    <dbReference type="NCBI Taxonomy" id="795645"/>
    <lineage>
        <taxon>Bacteria</taxon>
        <taxon>Bacillati</taxon>
        <taxon>Actinomycetota</taxon>
        <taxon>Actinomycetes</taxon>
        <taxon>Streptosporangiales</taxon>
        <taxon>Streptosporangiaceae</taxon>
        <taxon>Sphaerisporangium</taxon>
    </lineage>
</organism>
<keyword evidence="3" id="KW-1185">Reference proteome</keyword>
<sequence>MPATTHSTVFQAKVGSLVEWVLSGEIRIPAFQRSYRWRRDDVLLLFDSILRGYPIGTLLMWRRPAGPATLDVGPLVIHAAESPYAMWVVDGQQRITSLVGALAAPPDTVDPRFRVFYDLAEDRFVSAGRRNQIPDHWMPVSLALDTVRLIRWQHERTWLGEDAVARCLAVAVAIRDYAVPVHIVEGGDEGAVQDIFDRINTSGRSLTRPEIFNALRNVADQMQPSDLQSLAASVRGFGFGPIPERVLIQSVLIVNRGRLARDQSFGFGGEGERRAAFKKTEYALGGAVEFLREVAGIPHVRLLPYMLFLVILARFNSVFGSPEGRAAELLRRWVWRGSVLGVAPLGAARALRQNTRVIDGDPVASADRLLQLLDKKVWRADLSAIKLNTAQAKVNILALLSRHPHVLARDDGGMVFDTGPVDAWALMDTDGSPLARLASHDLPLAESIANCFVHPPAETARSLRWLLDEASYSDFQSAFHSHVIDQVGIRLWRAGSAEEFLARRAEHVRELIESHVQENALFGFPDGPGLPRLGGEE</sequence>
<dbReference type="Pfam" id="PF03235">
    <property type="entry name" value="GmrSD_N"/>
    <property type="match status" value="1"/>
</dbReference>
<evidence type="ECO:0000313" key="3">
    <source>
        <dbReference type="Proteomes" id="UP000542210"/>
    </source>
</evidence>
<feature type="domain" description="GmrSD restriction endonucleases N-terminal" evidence="1">
    <location>
        <begin position="24"/>
        <end position="215"/>
    </location>
</feature>
<dbReference type="PANTHER" id="PTHR37292">
    <property type="entry name" value="VNG6097C"/>
    <property type="match status" value="1"/>
</dbReference>
<gene>
    <name evidence="2" type="ORF">BJ982_001272</name>
</gene>
<proteinExistence type="predicted"/>
<dbReference type="InterPro" id="IPR004919">
    <property type="entry name" value="GmrSD_N"/>
</dbReference>
<reference evidence="2 3" key="1">
    <citation type="submission" date="2020-08" db="EMBL/GenBank/DDBJ databases">
        <title>Sequencing the genomes of 1000 actinobacteria strains.</title>
        <authorList>
            <person name="Klenk H.-P."/>
        </authorList>
    </citation>
    <scope>NUCLEOTIDE SEQUENCE [LARGE SCALE GENOMIC DNA]</scope>
    <source>
        <strain evidence="2 3">DSM 45784</strain>
    </source>
</reference>
<evidence type="ECO:0000313" key="2">
    <source>
        <dbReference type="EMBL" id="MBB4699728.1"/>
    </source>
</evidence>
<dbReference type="PANTHER" id="PTHR37292:SF2">
    <property type="entry name" value="DUF262 DOMAIN-CONTAINING PROTEIN"/>
    <property type="match status" value="1"/>
</dbReference>
<dbReference type="AlphaFoldDB" id="A0A7W7G6N3"/>
<name>A0A7W7G6N3_9ACTN</name>
<dbReference type="Proteomes" id="UP000542210">
    <property type="component" value="Unassembled WGS sequence"/>
</dbReference>
<dbReference type="RefSeq" id="WP_184877480.1">
    <property type="nucleotide sequence ID" value="NZ_BOOV01000031.1"/>
</dbReference>
<evidence type="ECO:0000259" key="1">
    <source>
        <dbReference type="Pfam" id="PF03235"/>
    </source>
</evidence>
<dbReference type="EMBL" id="JACHND010000001">
    <property type="protein sequence ID" value="MBB4699728.1"/>
    <property type="molecule type" value="Genomic_DNA"/>
</dbReference>
<comment type="caution">
    <text evidence="2">The sequence shown here is derived from an EMBL/GenBank/DDBJ whole genome shotgun (WGS) entry which is preliminary data.</text>
</comment>
<accession>A0A7W7G6N3</accession>